<evidence type="ECO:0000313" key="1">
    <source>
        <dbReference type="EMBL" id="KAK8552585.1"/>
    </source>
</evidence>
<protein>
    <recommendedName>
        <fullName evidence="3">Secreted protein</fullName>
    </recommendedName>
</protein>
<dbReference type="EMBL" id="JBBPBM010000020">
    <property type="protein sequence ID" value="KAK8552585.1"/>
    <property type="molecule type" value="Genomic_DNA"/>
</dbReference>
<proteinExistence type="predicted"/>
<gene>
    <name evidence="1" type="ORF">V6N12_041170</name>
</gene>
<organism evidence="1 2">
    <name type="scientific">Hibiscus sabdariffa</name>
    <name type="common">roselle</name>
    <dbReference type="NCBI Taxonomy" id="183260"/>
    <lineage>
        <taxon>Eukaryota</taxon>
        <taxon>Viridiplantae</taxon>
        <taxon>Streptophyta</taxon>
        <taxon>Embryophyta</taxon>
        <taxon>Tracheophyta</taxon>
        <taxon>Spermatophyta</taxon>
        <taxon>Magnoliopsida</taxon>
        <taxon>eudicotyledons</taxon>
        <taxon>Gunneridae</taxon>
        <taxon>Pentapetalae</taxon>
        <taxon>rosids</taxon>
        <taxon>malvids</taxon>
        <taxon>Malvales</taxon>
        <taxon>Malvaceae</taxon>
        <taxon>Malvoideae</taxon>
        <taxon>Hibiscus</taxon>
    </lineage>
</organism>
<evidence type="ECO:0008006" key="3">
    <source>
        <dbReference type="Google" id="ProtNLM"/>
    </source>
</evidence>
<dbReference type="Proteomes" id="UP001472677">
    <property type="component" value="Unassembled WGS sequence"/>
</dbReference>
<accession>A0ABR2E5W8</accession>
<evidence type="ECO:0000313" key="2">
    <source>
        <dbReference type="Proteomes" id="UP001472677"/>
    </source>
</evidence>
<comment type="caution">
    <text evidence="1">The sequence shown here is derived from an EMBL/GenBank/DDBJ whole genome shotgun (WGS) entry which is preliminary data.</text>
</comment>
<sequence length="87" mass="9778">MFTSDLLAFVCLLFILDPSKIIKSASLSLHLPSSSFPNSAFPFRFPSFPSLFLSLSYGVCLSKSDLLLRFLKTLGHHMHMDGLLKER</sequence>
<reference evidence="1 2" key="1">
    <citation type="journal article" date="2024" name="G3 (Bethesda)">
        <title>Genome assembly of Hibiscus sabdariffa L. provides insights into metabolisms of medicinal natural products.</title>
        <authorList>
            <person name="Kim T."/>
        </authorList>
    </citation>
    <scope>NUCLEOTIDE SEQUENCE [LARGE SCALE GENOMIC DNA]</scope>
    <source>
        <strain evidence="1">TK-2024</strain>
        <tissue evidence="1">Old leaves</tissue>
    </source>
</reference>
<name>A0ABR2E5W8_9ROSI</name>
<keyword evidence="2" id="KW-1185">Reference proteome</keyword>